<organism evidence="7 8">
    <name type="scientific">Lactuca virosa</name>
    <dbReference type="NCBI Taxonomy" id="75947"/>
    <lineage>
        <taxon>Eukaryota</taxon>
        <taxon>Viridiplantae</taxon>
        <taxon>Streptophyta</taxon>
        <taxon>Embryophyta</taxon>
        <taxon>Tracheophyta</taxon>
        <taxon>Spermatophyta</taxon>
        <taxon>Magnoliopsida</taxon>
        <taxon>eudicotyledons</taxon>
        <taxon>Gunneridae</taxon>
        <taxon>Pentapetalae</taxon>
        <taxon>asterids</taxon>
        <taxon>campanulids</taxon>
        <taxon>Asterales</taxon>
        <taxon>Asteraceae</taxon>
        <taxon>Cichorioideae</taxon>
        <taxon>Cichorieae</taxon>
        <taxon>Lactucinae</taxon>
        <taxon>Lactuca</taxon>
    </lineage>
</organism>
<evidence type="ECO:0000256" key="3">
    <source>
        <dbReference type="ARBA" id="ARBA00022640"/>
    </source>
</evidence>
<proteinExistence type="predicted"/>
<keyword evidence="5" id="KW-0732">Signal</keyword>
<comment type="caution">
    <text evidence="7">The sequence shown here is derived from an EMBL/GenBank/DDBJ whole genome shotgun (WGS) entry which is preliminary data.</text>
</comment>
<evidence type="ECO:0000256" key="5">
    <source>
        <dbReference type="SAM" id="SignalP"/>
    </source>
</evidence>
<dbReference type="GO" id="GO:0009536">
    <property type="term" value="C:plastid"/>
    <property type="evidence" value="ECO:0007669"/>
    <property type="project" value="UniProtKB-SubCell"/>
</dbReference>
<dbReference type="Gene3D" id="3.30.70.100">
    <property type="match status" value="1"/>
</dbReference>
<dbReference type="Pfam" id="PF04755">
    <property type="entry name" value="PAP_fibrillin"/>
    <property type="match status" value="1"/>
</dbReference>
<evidence type="ECO:0000313" key="8">
    <source>
        <dbReference type="Proteomes" id="UP001157418"/>
    </source>
</evidence>
<feature type="signal peptide" evidence="5">
    <location>
        <begin position="1"/>
        <end position="18"/>
    </location>
</feature>
<name>A0AAU9PM27_9ASTR</name>
<comment type="subcellular location">
    <subcellularLocation>
        <location evidence="1">Membrane</location>
        <topology evidence="1">Peripheral membrane protein</topology>
    </subcellularLocation>
    <subcellularLocation>
        <location evidence="2">Plastid</location>
    </subcellularLocation>
</comment>
<evidence type="ECO:0000259" key="6">
    <source>
        <dbReference type="Pfam" id="PF04755"/>
    </source>
</evidence>
<evidence type="ECO:0000256" key="4">
    <source>
        <dbReference type="ARBA" id="ARBA00022946"/>
    </source>
</evidence>
<protein>
    <recommendedName>
        <fullName evidence="6">Plastid lipid-associated protein/fibrillin conserved domain-containing protein</fullName>
    </recommendedName>
</protein>
<dbReference type="AlphaFoldDB" id="A0AAU9PM27"/>
<accession>A0AAU9PM27</accession>
<dbReference type="EMBL" id="CAKMRJ010005634">
    <property type="protein sequence ID" value="CAH1450692.1"/>
    <property type="molecule type" value="Genomic_DNA"/>
</dbReference>
<keyword evidence="3" id="KW-0934">Plastid</keyword>
<gene>
    <name evidence="7" type="ORF">LVIROSA_LOCUS36104</name>
</gene>
<feature type="chain" id="PRO_5043415022" description="Plastid lipid-associated protein/fibrillin conserved domain-containing protein" evidence="5">
    <location>
        <begin position="19"/>
        <end position="640"/>
    </location>
</feature>
<dbReference type="InterPro" id="IPR006843">
    <property type="entry name" value="PAP/fibrillin_dom"/>
</dbReference>
<evidence type="ECO:0000313" key="7">
    <source>
        <dbReference type="EMBL" id="CAH1450692.1"/>
    </source>
</evidence>
<dbReference type="PANTHER" id="PTHR31906">
    <property type="entry name" value="PLASTID-LIPID-ASSOCIATED PROTEIN 4, CHLOROPLASTIC-RELATED"/>
    <property type="match status" value="1"/>
</dbReference>
<dbReference type="InterPro" id="IPR039633">
    <property type="entry name" value="PAP"/>
</dbReference>
<dbReference type="CDD" id="cd00371">
    <property type="entry name" value="HMA"/>
    <property type="match status" value="1"/>
</dbReference>
<dbReference type="GO" id="GO:0016020">
    <property type="term" value="C:membrane"/>
    <property type="evidence" value="ECO:0007669"/>
    <property type="project" value="UniProtKB-SubCell"/>
</dbReference>
<dbReference type="Proteomes" id="UP001157418">
    <property type="component" value="Unassembled WGS sequence"/>
</dbReference>
<sequence>MMIRYIAFSKLLPLLAVGTHPLLKVDKICQQISTTTLTIDNSITFSTPFATFTSTASANFEVRSPSRIQLYNRLVQTNIPQLLPLMVAAILVPGPNKVPPHLKTCFTDLKGAQVKTVSFMTYLLKSFADYIRPQEESICKSIVASLLLSGDAIDSYFGKSVHSVNQGIKTITFKIGGIEYASCSSSNESLLMYLNGVSPLQGQGVVPELVDVKAIKETIEDAGFEVKEFSDFEVNSKNMLDPVTMCPRESDGLALNQSSECCILVKPKHLKFDEMDGCDSIKVSSLLSRIRELLGNPSMNMDSASLKDDKTSEQQSIPIQLKSAMIRSHEDFDACTSTETMNIDLDLDLNPLVEESLLPKNRKLDGFLGQECNSASTIVDHKSSEKQLPMENVESSKLKAAMTRSHDNFDECAKDDMLDMDEYRMVEDVEHNPMVSLHDDAVVYSEPTFTEVESAASESDQTSNADVGFTVVDSDETVTLVSKFSSTQHQVEDFYYEDMDISTSDDYDLVTVADYSFPTQQQTDDSLPFNWQTKHFCSSPVDLGKLWDRSTSTLENPFGDLTSNITSFVPQKQAAAVSLCLWYASSLLKQWVSFFIWRLGMEVVPLLMKAIGWQGGSILALETLKCVVVAGNRAWDALVA</sequence>
<dbReference type="SUPFAM" id="SSF55008">
    <property type="entry name" value="HMA, heavy metal-associated domain"/>
    <property type="match status" value="1"/>
</dbReference>
<dbReference type="InterPro" id="IPR036163">
    <property type="entry name" value="HMA_dom_sf"/>
</dbReference>
<dbReference type="InterPro" id="IPR006121">
    <property type="entry name" value="HMA_dom"/>
</dbReference>
<dbReference type="GO" id="GO:0009626">
    <property type="term" value="P:plant-type hypersensitive response"/>
    <property type="evidence" value="ECO:0007669"/>
    <property type="project" value="UniProtKB-KW"/>
</dbReference>
<keyword evidence="8" id="KW-1185">Reference proteome</keyword>
<reference evidence="7 8" key="1">
    <citation type="submission" date="2022-01" db="EMBL/GenBank/DDBJ databases">
        <authorList>
            <person name="Xiong W."/>
            <person name="Schranz E."/>
        </authorList>
    </citation>
    <scope>NUCLEOTIDE SEQUENCE [LARGE SCALE GENOMIC DNA]</scope>
</reference>
<evidence type="ECO:0000256" key="1">
    <source>
        <dbReference type="ARBA" id="ARBA00004170"/>
    </source>
</evidence>
<evidence type="ECO:0000256" key="2">
    <source>
        <dbReference type="ARBA" id="ARBA00004474"/>
    </source>
</evidence>
<dbReference type="GO" id="GO:0046872">
    <property type="term" value="F:metal ion binding"/>
    <property type="evidence" value="ECO:0007669"/>
    <property type="project" value="InterPro"/>
</dbReference>
<keyword evidence="4" id="KW-0809">Transit peptide</keyword>
<feature type="domain" description="Plastid lipid-associated protein/fibrillin conserved" evidence="6">
    <location>
        <begin position="5"/>
        <end position="75"/>
    </location>
</feature>